<evidence type="ECO:0000313" key="2">
    <source>
        <dbReference type="Ensembl" id="ENSCABP00000001981.1"/>
    </source>
</evidence>
<name>A0A8C0G0L0_CHEAB</name>
<accession>A0A8C0G0L0</accession>
<dbReference type="InterPro" id="IPR013783">
    <property type="entry name" value="Ig-like_fold"/>
</dbReference>
<dbReference type="GeneTree" id="ENSGT00960000189168"/>
<dbReference type="Gene3D" id="2.60.40.10">
    <property type="entry name" value="Immunoglobulins"/>
    <property type="match status" value="1"/>
</dbReference>
<proteinExistence type="predicted"/>
<dbReference type="InterPro" id="IPR036179">
    <property type="entry name" value="Ig-like_dom_sf"/>
</dbReference>
<sequence>PQPPTAGAKNRCLDLTTPALLSGPPVLAICIEGSNLTQLPAAQRPLVPAWCIGTSPDSGITANWILTYAPSSTPQKFYGPAHTERETVGPDCSLHITGLRKTDVGSYTLTVQGPGYNQAISMRCGDWLLQVPSLSPVRPLSGFLALIVGVPLAVLVCVALVTFILCKRRRGSGTAGTFPVGAARTPEV</sequence>
<keyword evidence="1" id="KW-1133">Transmembrane helix</keyword>
<evidence type="ECO:0000256" key="1">
    <source>
        <dbReference type="SAM" id="Phobius"/>
    </source>
</evidence>
<keyword evidence="3" id="KW-1185">Reference proteome</keyword>
<dbReference type="SUPFAM" id="SSF48726">
    <property type="entry name" value="Immunoglobulin"/>
    <property type="match status" value="1"/>
</dbReference>
<reference evidence="2" key="1">
    <citation type="submission" date="2025-08" db="UniProtKB">
        <authorList>
            <consortium name="Ensembl"/>
        </authorList>
    </citation>
    <scope>IDENTIFICATION</scope>
</reference>
<dbReference type="Proteomes" id="UP000694404">
    <property type="component" value="Unplaced"/>
</dbReference>
<dbReference type="Ensembl" id="ENSCABT00000002142.1">
    <property type="protein sequence ID" value="ENSCABP00000001981.1"/>
    <property type="gene ID" value="ENSCABG00000001585.1"/>
</dbReference>
<feature type="transmembrane region" description="Helical" evidence="1">
    <location>
        <begin position="143"/>
        <end position="166"/>
    </location>
</feature>
<keyword evidence="1" id="KW-0812">Transmembrane</keyword>
<evidence type="ECO:0000313" key="3">
    <source>
        <dbReference type="Proteomes" id="UP000694404"/>
    </source>
</evidence>
<protein>
    <submittedName>
        <fullName evidence="2">Uncharacterized protein</fullName>
    </submittedName>
</protein>
<keyword evidence="1" id="KW-0472">Membrane</keyword>
<organism evidence="2 3">
    <name type="scientific">Chelonoidis abingdonii</name>
    <name type="common">Abingdon island giant tortoise</name>
    <name type="synonym">Testudo abingdonii</name>
    <dbReference type="NCBI Taxonomy" id="106734"/>
    <lineage>
        <taxon>Eukaryota</taxon>
        <taxon>Metazoa</taxon>
        <taxon>Chordata</taxon>
        <taxon>Craniata</taxon>
        <taxon>Vertebrata</taxon>
        <taxon>Euteleostomi</taxon>
        <taxon>Archelosauria</taxon>
        <taxon>Testudinata</taxon>
        <taxon>Testudines</taxon>
        <taxon>Cryptodira</taxon>
        <taxon>Durocryptodira</taxon>
        <taxon>Testudinoidea</taxon>
        <taxon>Testudinidae</taxon>
        <taxon>Chelonoidis</taxon>
    </lineage>
</organism>
<dbReference type="AlphaFoldDB" id="A0A8C0G0L0"/>
<reference evidence="2" key="2">
    <citation type="submission" date="2025-09" db="UniProtKB">
        <authorList>
            <consortium name="Ensembl"/>
        </authorList>
    </citation>
    <scope>IDENTIFICATION</scope>
</reference>